<dbReference type="PANTHER" id="PTHR10794:SF94">
    <property type="entry name" value="ESTERASE YHET-RELATED"/>
    <property type="match status" value="1"/>
</dbReference>
<evidence type="ECO:0000313" key="4">
    <source>
        <dbReference type="Proteomes" id="UP000183471"/>
    </source>
</evidence>
<keyword evidence="4" id="KW-1185">Reference proteome</keyword>
<feature type="domain" description="AB hydrolase-1" evidence="2">
    <location>
        <begin position="70"/>
        <end position="314"/>
    </location>
</feature>
<dbReference type="PIRSF" id="PIRSF005211">
    <property type="entry name" value="Ab_hydro_YheT"/>
    <property type="match status" value="1"/>
</dbReference>
<dbReference type="EMBL" id="FNKY01000001">
    <property type="protein sequence ID" value="SDQ36843.1"/>
    <property type="molecule type" value="Genomic_DNA"/>
</dbReference>
<dbReference type="Gene3D" id="3.40.50.1820">
    <property type="entry name" value="alpha/beta hydrolase"/>
    <property type="match status" value="1"/>
</dbReference>
<dbReference type="InterPro" id="IPR029058">
    <property type="entry name" value="AB_hydrolase_fold"/>
</dbReference>
<name>A0ABY0T703_9PROT</name>
<reference evidence="3 4" key="1">
    <citation type="submission" date="2016-10" db="EMBL/GenBank/DDBJ databases">
        <authorList>
            <person name="Varghese N."/>
            <person name="Submissions S."/>
        </authorList>
    </citation>
    <scope>NUCLEOTIDE SEQUENCE [LARGE SCALE GENOMIC DNA]</scope>
    <source>
        <strain evidence="3 4">Nl1</strain>
    </source>
</reference>
<evidence type="ECO:0000259" key="2">
    <source>
        <dbReference type="Pfam" id="PF00561"/>
    </source>
</evidence>
<dbReference type="InterPro" id="IPR012020">
    <property type="entry name" value="ABHD4"/>
</dbReference>
<comment type="similarity">
    <text evidence="1">Belongs to the AB hydrolase superfamily. AB hydrolase 4 family.</text>
</comment>
<dbReference type="InterPro" id="IPR050960">
    <property type="entry name" value="AB_hydrolase_4_sf"/>
</dbReference>
<accession>A0ABY0T703</accession>
<proteinExistence type="inferred from homology"/>
<dbReference type="PANTHER" id="PTHR10794">
    <property type="entry name" value="ABHYDROLASE DOMAIN-CONTAINING PROTEIN"/>
    <property type="match status" value="1"/>
</dbReference>
<gene>
    <name evidence="3" type="ORF">SAMN05216402_0583</name>
</gene>
<dbReference type="InterPro" id="IPR000073">
    <property type="entry name" value="AB_hydrolase_1"/>
</dbReference>
<evidence type="ECO:0000256" key="1">
    <source>
        <dbReference type="ARBA" id="ARBA00010884"/>
    </source>
</evidence>
<dbReference type="SUPFAM" id="SSF53474">
    <property type="entry name" value="alpha/beta-Hydrolases"/>
    <property type="match status" value="1"/>
</dbReference>
<sequence>MLIRLSVKISTLPLRAKPYMAPTWLRGGHAQTIYPYLLSRPLVTYRRERWELDDGDFIDIDWLDNPADAPLVILFHGLEGDSCSHYILSMMSLLQDLGWRAGVVHFRGCSGSPNRLPRAYHAGDSMEIDWILRRISGQNKLSGSAPLYVVGVSLGGNAFLKWLGEQGQQACQLIDGAAAVSVPLDLAAAGSALASGFNLLYTRHFLDTLKRKALEKFGRFPGLFDAAAVAACTTLYQFDNLVTAPLHGFRDAEDYWHQSSSKPWLRHIQVRTLVINAFNDPFMPASVLPESHEVSSAVTLEFPEEGGHAGFLNAPFPGRLTWLPERIISFFAEQGSEVYRNSQMDLIELRSS</sequence>
<dbReference type="Pfam" id="PF00561">
    <property type="entry name" value="Abhydrolase_1"/>
    <property type="match status" value="1"/>
</dbReference>
<protein>
    <recommendedName>
        <fullName evidence="2">AB hydrolase-1 domain-containing protein</fullName>
    </recommendedName>
</protein>
<evidence type="ECO:0000313" key="3">
    <source>
        <dbReference type="EMBL" id="SDQ36843.1"/>
    </source>
</evidence>
<dbReference type="Proteomes" id="UP000183471">
    <property type="component" value="Unassembled WGS sequence"/>
</dbReference>
<organism evidence="3 4">
    <name type="scientific">Nitrosospira multiformis</name>
    <dbReference type="NCBI Taxonomy" id="1231"/>
    <lineage>
        <taxon>Bacteria</taxon>
        <taxon>Pseudomonadati</taxon>
        <taxon>Pseudomonadota</taxon>
        <taxon>Betaproteobacteria</taxon>
        <taxon>Nitrosomonadales</taxon>
        <taxon>Nitrosomonadaceae</taxon>
        <taxon>Nitrosospira</taxon>
    </lineage>
</organism>
<comment type="caution">
    <text evidence="3">The sequence shown here is derived from an EMBL/GenBank/DDBJ whole genome shotgun (WGS) entry which is preliminary data.</text>
</comment>